<accession>A0A484I9L0</accession>
<proteinExistence type="predicted"/>
<dbReference type="RefSeq" id="WP_145988061.1">
    <property type="nucleotide sequence ID" value="NZ_LR216287.1"/>
</dbReference>
<dbReference type="EMBL" id="LR216287">
    <property type="protein sequence ID" value="VFJ14461.1"/>
    <property type="molecule type" value="Genomic_DNA"/>
</dbReference>
<dbReference type="Proteomes" id="UP000294299">
    <property type="component" value="Chromosome NFRAN"/>
</dbReference>
<dbReference type="OrthoDB" id="385493at2157"/>
<name>A0A484I9L0_9ARCH</name>
<evidence type="ECO:0000313" key="2">
    <source>
        <dbReference type="Proteomes" id="UP000294299"/>
    </source>
</evidence>
<protein>
    <submittedName>
        <fullName evidence="1">Uncharacterized protein</fullName>
    </submittedName>
</protein>
<gene>
    <name evidence="1" type="ORF">NFRAN_2139</name>
</gene>
<sequence length="209" mass="23314">MHIRIVMNLLLTAFVFLLSTLVFVSVPSFSTLRGQVNTLEENMTLSEASFQFIQSSQSGSLTQINDTTYSLELNQVADKTISYSDRPCRIIETIDTSKFVGNWPNGENSFAIDPPNAVLIVLDNNHLAESQQDIALVELFSPVYDEGGNALIYYVRPINGTSIDLPIEFGQSTMIIDRARLLHWTLGADRVATESELSLNHTVYHPNCK</sequence>
<reference evidence="1 2" key="1">
    <citation type="submission" date="2019-02" db="EMBL/GenBank/DDBJ databases">
        <authorList>
            <person name="Lehtovirta-Morley E L."/>
        </authorList>
    </citation>
    <scope>NUCLEOTIDE SEQUENCE [LARGE SCALE GENOMIC DNA]</scope>
    <source>
        <strain evidence="1">NFRAN1</strain>
    </source>
</reference>
<dbReference type="AlphaFoldDB" id="A0A484I9L0"/>
<dbReference type="GeneID" id="39421392"/>
<dbReference type="KEGG" id="nfn:NFRAN_2139"/>
<keyword evidence="2" id="KW-1185">Reference proteome</keyword>
<evidence type="ECO:0000313" key="1">
    <source>
        <dbReference type="EMBL" id="VFJ14461.1"/>
    </source>
</evidence>
<organism evidence="1 2">
    <name type="scientific">Candidatus Nitrosocosmicus franklandianus</name>
    <dbReference type="NCBI Taxonomy" id="1798806"/>
    <lineage>
        <taxon>Archaea</taxon>
        <taxon>Nitrososphaerota</taxon>
        <taxon>Nitrososphaeria</taxon>
        <taxon>Nitrososphaerales</taxon>
        <taxon>Nitrososphaeraceae</taxon>
        <taxon>Candidatus Nitrosocosmicus</taxon>
    </lineage>
</organism>